<organism evidence="2 3">
    <name type="scientific">Ignelater luminosus</name>
    <name type="common">Cucubano</name>
    <name type="synonym">Pyrophorus luminosus</name>
    <dbReference type="NCBI Taxonomy" id="2038154"/>
    <lineage>
        <taxon>Eukaryota</taxon>
        <taxon>Metazoa</taxon>
        <taxon>Ecdysozoa</taxon>
        <taxon>Arthropoda</taxon>
        <taxon>Hexapoda</taxon>
        <taxon>Insecta</taxon>
        <taxon>Pterygota</taxon>
        <taxon>Neoptera</taxon>
        <taxon>Endopterygota</taxon>
        <taxon>Coleoptera</taxon>
        <taxon>Polyphaga</taxon>
        <taxon>Elateriformia</taxon>
        <taxon>Elateroidea</taxon>
        <taxon>Elateridae</taxon>
        <taxon>Agrypninae</taxon>
        <taxon>Pyrophorini</taxon>
        <taxon>Ignelater</taxon>
    </lineage>
</organism>
<evidence type="ECO:0000313" key="3">
    <source>
        <dbReference type="Proteomes" id="UP000801492"/>
    </source>
</evidence>
<dbReference type="EMBL" id="VTPC01084961">
    <property type="protein sequence ID" value="KAF2887140.1"/>
    <property type="molecule type" value="Genomic_DNA"/>
</dbReference>
<comment type="caution">
    <text evidence="2">The sequence shown here is derived from an EMBL/GenBank/DDBJ whole genome shotgun (WGS) entry which is preliminary data.</text>
</comment>
<evidence type="ECO:0000256" key="1">
    <source>
        <dbReference type="SAM" id="MobiDB-lite"/>
    </source>
</evidence>
<name>A0A8K0CNX1_IGNLU</name>
<proteinExistence type="predicted"/>
<accession>A0A8K0CNX1</accession>
<keyword evidence="3" id="KW-1185">Reference proteome</keyword>
<dbReference type="AlphaFoldDB" id="A0A8K0CNX1"/>
<feature type="region of interest" description="Disordered" evidence="1">
    <location>
        <begin position="28"/>
        <end position="61"/>
    </location>
</feature>
<feature type="non-terminal residue" evidence="2">
    <location>
        <position position="1"/>
    </location>
</feature>
<dbReference type="Proteomes" id="UP000801492">
    <property type="component" value="Unassembled WGS sequence"/>
</dbReference>
<sequence length="61" mass="7004">LESARPAVTPTPSISTTVSALRAPFQHCHQPHHRHFTSPQRRLLQGARLRRRPSPNPQHQR</sequence>
<evidence type="ECO:0000313" key="2">
    <source>
        <dbReference type="EMBL" id="KAF2887140.1"/>
    </source>
</evidence>
<reference evidence="2" key="1">
    <citation type="submission" date="2019-08" db="EMBL/GenBank/DDBJ databases">
        <title>The genome of the North American firefly Photinus pyralis.</title>
        <authorList>
            <consortium name="Photinus pyralis genome working group"/>
            <person name="Fallon T.R."/>
            <person name="Sander Lower S.E."/>
            <person name="Weng J.-K."/>
        </authorList>
    </citation>
    <scope>NUCLEOTIDE SEQUENCE</scope>
    <source>
        <strain evidence="2">TRF0915ILg1</strain>
        <tissue evidence="2">Whole body</tissue>
    </source>
</reference>
<protein>
    <submittedName>
        <fullName evidence="2">Uncharacterized protein</fullName>
    </submittedName>
</protein>
<gene>
    <name evidence="2" type="ORF">ILUMI_19033</name>
</gene>